<protein>
    <submittedName>
        <fullName evidence="1">Uncharacterized protein</fullName>
    </submittedName>
</protein>
<reference evidence="1" key="1">
    <citation type="submission" date="2018-04" db="EMBL/GenBank/DDBJ databases">
        <title>WGS assembly of Panicum hallii.</title>
        <authorList>
            <person name="Lovell J."/>
            <person name="Jenkins J."/>
            <person name="Lowry D."/>
            <person name="Mamidi S."/>
            <person name="Sreedasyam A."/>
            <person name="Weng X."/>
            <person name="Barry K."/>
            <person name="Bonette J."/>
            <person name="Campitelli B."/>
            <person name="Daum C."/>
            <person name="Gordon S."/>
            <person name="Gould B."/>
            <person name="Lipzen A."/>
            <person name="Macqueen A."/>
            <person name="Palacio-Mejia J."/>
            <person name="Plott C."/>
            <person name="Shakirov E."/>
            <person name="Shu S."/>
            <person name="Yoshinaga Y."/>
            <person name="Zane M."/>
            <person name="Rokhsar D."/>
            <person name="Grimwood J."/>
            <person name="Schmutz J."/>
            <person name="Juenger T."/>
        </authorList>
    </citation>
    <scope>NUCLEOTIDE SEQUENCE [LARGE SCALE GENOMIC DNA]</scope>
    <source>
        <strain evidence="1">FIL2</strain>
    </source>
</reference>
<name>A0A2T8I4K8_9POAL</name>
<sequence length="48" mass="5426">MASQWKTQTTSPKTTSRVSSCTQPCLWLRPPLDSAWRKTLMILCSSLV</sequence>
<dbReference type="EMBL" id="CM008054">
    <property type="protein sequence ID" value="PVH32601.1"/>
    <property type="molecule type" value="Genomic_DNA"/>
</dbReference>
<proteinExistence type="predicted"/>
<evidence type="ECO:0000313" key="1">
    <source>
        <dbReference type="EMBL" id="PVH32601.1"/>
    </source>
</evidence>
<gene>
    <name evidence="1" type="ORF">PAHAL_9G440000</name>
</gene>
<organism evidence="1">
    <name type="scientific">Panicum hallii</name>
    <dbReference type="NCBI Taxonomy" id="206008"/>
    <lineage>
        <taxon>Eukaryota</taxon>
        <taxon>Viridiplantae</taxon>
        <taxon>Streptophyta</taxon>
        <taxon>Embryophyta</taxon>
        <taxon>Tracheophyta</taxon>
        <taxon>Spermatophyta</taxon>
        <taxon>Magnoliopsida</taxon>
        <taxon>Liliopsida</taxon>
        <taxon>Poales</taxon>
        <taxon>Poaceae</taxon>
        <taxon>PACMAD clade</taxon>
        <taxon>Panicoideae</taxon>
        <taxon>Panicodae</taxon>
        <taxon>Paniceae</taxon>
        <taxon>Panicinae</taxon>
        <taxon>Panicum</taxon>
        <taxon>Panicum sect. Panicum</taxon>
    </lineage>
</organism>
<dbReference type="Gramene" id="PVH32601">
    <property type="protein sequence ID" value="PVH32601"/>
    <property type="gene ID" value="PAHAL_9G440000"/>
</dbReference>
<dbReference type="AlphaFoldDB" id="A0A2T8I4K8"/>
<dbReference type="Proteomes" id="UP000243499">
    <property type="component" value="Chromosome 9"/>
</dbReference>
<accession>A0A2T8I4K8</accession>